<accession>A0A6G1G2Z9</accession>
<feature type="compositionally biased region" description="Basic and acidic residues" evidence="1">
    <location>
        <begin position="259"/>
        <end position="275"/>
    </location>
</feature>
<dbReference type="GeneID" id="54415898"/>
<evidence type="ECO:0008006" key="5">
    <source>
        <dbReference type="Google" id="ProtNLM"/>
    </source>
</evidence>
<evidence type="ECO:0000313" key="3">
    <source>
        <dbReference type="Proteomes" id="UP000504638"/>
    </source>
</evidence>
<feature type="region of interest" description="Disordered" evidence="1">
    <location>
        <begin position="571"/>
        <end position="614"/>
    </location>
</feature>
<feature type="compositionally biased region" description="Basic and acidic residues" evidence="1">
    <location>
        <begin position="284"/>
        <end position="295"/>
    </location>
</feature>
<dbReference type="OrthoDB" id="5348404at2759"/>
<gene>
    <name evidence="2 4" type="ORF">P152DRAFT_341121</name>
</gene>
<feature type="compositionally biased region" description="Basic and acidic residues" evidence="1">
    <location>
        <begin position="234"/>
        <end position="249"/>
    </location>
</feature>
<feature type="region of interest" description="Disordered" evidence="1">
    <location>
        <begin position="483"/>
        <end position="509"/>
    </location>
</feature>
<protein>
    <recommendedName>
        <fullName evidence="5">SAP domain-containing protein</fullName>
    </recommendedName>
</protein>
<dbReference type="InterPro" id="IPR034257">
    <property type="entry name" value="Acinus_RRM"/>
</dbReference>
<reference evidence="2 4" key="1">
    <citation type="submission" date="2020-01" db="EMBL/GenBank/DDBJ databases">
        <authorList>
            <consortium name="DOE Joint Genome Institute"/>
            <person name="Haridas S."/>
            <person name="Albert R."/>
            <person name="Binder M."/>
            <person name="Bloem J."/>
            <person name="Labutti K."/>
            <person name="Salamov A."/>
            <person name="Andreopoulos B."/>
            <person name="Baker S.E."/>
            <person name="Barry K."/>
            <person name="Bills G."/>
            <person name="Bluhm B.H."/>
            <person name="Cannon C."/>
            <person name="Castanera R."/>
            <person name="Culley D.E."/>
            <person name="Daum C."/>
            <person name="Ezra D."/>
            <person name="Gonzalez J.B."/>
            <person name="Henrissat B."/>
            <person name="Kuo A."/>
            <person name="Liang C."/>
            <person name="Lipzen A."/>
            <person name="Lutzoni F."/>
            <person name="Magnuson J."/>
            <person name="Mondo S."/>
            <person name="Nolan M."/>
            <person name="Ohm R."/>
            <person name="Pangilinan J."/>
            <person name="Park H.-J."/>
            <person name="Ramirez L."/>
            <person name="Alfaro M."/>
            <person name="Sun H."/>
            <person name="Tritt A."/>
            <person name="Yoshinaga Y."/>
            <person name="Zwiers L.-H."/>
            <person name="Turgeon B.G."/>
            <person name="Goodwin S.B."/>
            <person name="Spatafora J.W."/>
            <person name="Crous P.W."/>
            <person name="Grigoriev I.V."/>
        </authorList>
    </citation>
    <scope>NUCLEOTIDE SEQUENCE</scope>
    <source>
        <strain evidence="2 4">CBS 781.70</strain>
    </source>
</reference>
<dbReference type="CDD" id="cd12432">
    <property type="entry name" value="RRM_ACINU"/>
    <property type="match status" value="1"/>
</dbReference>
<feature type="compositionally biased region" description="Basic and acidic residues" evidence="1">
    <location>
        <begin position="580"/>
        <end position="589"/>
    </location>
</feature>
<dbReference type="PANTHER" id="PTHR47031:SF3">
    <property type="entry name" value="SAP DOMAIN-CONTAINING PROTEIN"/>
    <property type="match status" value="1"/>
</dbReference>
<organism evidence="2">
    <name type="scientific">Eremomyces bilateralis CBS 781.70</name>
    <dbReference type="NCBI Taxonomy" id="1392243"/>
    <lineage>
        <taxon>Eukaryota</taxon>
        <taxon>Fungi</taxon>
        <taxon>Dikarya</taxon>
        <taxon>Ascomycota</taxon>
        <taxon>Pezizomycotina</taxon>
        <taxon>Dothideomycetes</taxon>
        <taxon>Dothideomycetes incertae sedis</taxon>
        <taxon>Eremomycetales</taxon>
        <taxon>Eremomycetaceae</taxon>
        <taxon>Eremomyces</taxon>
    </lineage>
</organism>
<name>A0A6G1G2Z9_9PEZI</name>
<dbReference type="AlphaFoldDB" id="A0A6G1G2Z9"/>
<proteinExistence type="predicted"/>
<dbReference type="PANTHER" id="PTHR47031">
    <property type="entry name" value="SAP DNA-BINDING DOMAIN-CONTAINING PROTEIN"/>
    <property type="match status" value="1"/>
</dbReference>
<evidence type="ECO:0000256" key="1">
    <source>
        <dbReference type="SAM" id="MobiDB-lite"/>
    </source>
</evidence>
<feature type="compositionally biased region" description="Polar residues" evidence="1">
    <location>
        <begin position="110"/>
        <end position="125"/>
    </location>
</feature>
<dbReference type="EMBL" id="ML975157">
    <property type="protein sequence ID" value="KAF1812487.1"/>
    <property type="molecule type" value="Genomic_DNA"/>
</dbReference>
<keyword evidence="3" id="KW-1185">Reference proteome</keyword>
<feature type="compositionally biased region" description="Basic and acidic residues" evidence="1">
    <location>
        <begin position="34"/>
        <end position="44"/>
    </location>
</feature>
<dbReference type="Proteomes" id="UP000504638">
    <property type="component" value="Unplaced"/>
</dbReference>
<sequence length="614" mass="67245">MSGYAKLTVVNLRAVLKDRGIPATGLTRKQQFIDRLEQDDREKAPTQVDPNAPQQPDEAVAAEAAGSTTKAAEAGPQGPEGAASAAPTDIEPPAEVPKERELPGAAQKQPAETTSAPLEGSSQPSDAPRSALSQTPLPSLEPPPTLPEDVKEPHIPTSSAQASDTEESRKRKRRSVTPPIPAEVVAKKLKQSDEETGAVHLAEDKVVETQVDSMEDIQLQELQENIPAGPTPAEHVEPKASDESKEAQKEPTPQPDTSTKQHVDTAEEELRKVEDFETSTSRQALEESPRMSGKDARYRELFNAPGDPTLAPSVEQDEMEIAPALHPATPAIYIRNLMRPLQLPALKNHLIRLATPPSHGEDVPSESPSDIIVKFHIDPIRTHAFVLFSTSNQAARVRASLHDRVWPTERDRKPLWVDFIPEDKVEQWIEMEIAYETGGGRGAKRWEVTYERSDDGTVHAELQDAGAAPPRRHSDLRDRLPLYGAAPNKLSPLGEPSSSRSAAPPQPEATGKSFVALDALFPSTTAKPKLYYHPVDEELAQKRLDEFDRAESSRWARGLRDSPESLRRYTFEDGDTLVDSGEHRPRFGDRAPGGFPRGGGRGRRGPPHGGYRGR</sequence>
<dbReference type="InterPro" id="IPR036361">
    <property type="entry name" value="SAP_dom_sf"/>
</dbReference>
<evidence type="ECO:0000313" key="2">
    <source>
        <dbReference type="EMBL" id="KAF1812487.1"/>
    </source>
</evidence>
<feature type="compositionally biased region" description="Basic residues" evidence="1">
    <location>
        <begin position="600"/>
        <end position="614"/>
    </location>
</feature>
<evidence type="ECO:0000313" key="4">
    <source>
        <dbReference type="RefSeq" id="XP_033534118.1"/>
    </source>
</evidence>
<feature type="region of interest" description="Disordered" evidence="1">
    <location>
        <begin position="34"/>
        <end position="295"/>
    </location>
</feature>
<dbReference type="RefSeq" id="XP_033534118.1">
    <property type="nucleotide sequence ID" value="XM_033675328.1"/>
</dbReference>
<reference evidence="4" key="3">
    <citation type="submission" date="2025-04" db="UniProtKB">
        <authorList>
            <consortium name="RefSeq"/>
        </authorList>
    </citation>
    <scope>IDENTIFICATION</scope>
    <source>
        <strain evidence="4">CBS 781.70</strain>
    </source>
</reference>
<dbReference type="Gene3D" id="1.10.720.30">
    <property type="entry name" value="SAP domain"/>
    <property type="match status" value="1"/>
</dbReference>
<feature type="compositionally biased region" description="Low complexity" evidence="1">
    <location>
        <begin position="58"/>
        <end position="87"/>
    </location>
</feature>
<reference evidence="4" key="2">
    <citation type="submission" date="2020-04" db="EMBL/GenBank/DDBJ databases">
        <authorList>
            <consortium name="NCBI Genome Project"/>
        </authorList>
    </citation>
    <scope>NUCLEOTIDE SEQUENCE</scope>
    <source>
        <strain evidence="4">CBS 781.70</strain>
    </source>
</reference>